<evidence type="ECO:0000313" key="2">
    <source>
        <dbReference type="Proteomes" id="UP001596158"/>
    </source>
</evidence>
<dbReference type="Proteomes" id="UP001596158">
    <property type="component" value="Unassembled WGS sequence"/>
</dbReference>
<dbReference type="InterPro" id="IPR011004">
    <property type="entry name" value="Trimer_LpxA-like_sf"/>
</dbReference>
<dbReference type="PANTHER" id="PTHR23416:SF78">
    <property type="entry name" value="LIPOPOLYSACCHARIDE BIOSYNTHESIS O-ACETYL TRANSFERASE WBBJ-RELATED"/>
    <property type="match status" value="1"/>
</dbReference>
<dbReference type="Gene3D" id="2.160.10.10">
    <property type="entry name" value="Hexapeptide repeat proteins"/>
    <property type="match status" value="1"/>
</dbReference>
<reference evidence="2" key="1">
    <citation type="journal article" date="2019" name="Int. J. Syst. Evol. Microbiol.">
        <title>The Global Catalogue of Microorganisms (GCM) 10K type strain sequencing project: providing services to taxonomists for standard genome sequencing and annotation.</title>
        <authorList>
            <consortium name="The Broad Institute Genomics Platform"/>
            <consortium name="The Broad Institute Genome Sequencing Center for Infectious Disease"/>
            <person name="Wu L."/>
            <person name="Ma J."/>
        </authorList>
    </citation>
    <scope>NUCLEOTIDE SEQUENCE [LARGE SCALE GENOMIC DNA]</scope>
    <source>
        <strain evidence="2">CCM 8924</strain>
    </source>
</reference>
<dbReference type="SUPFAM" id="SSF51161">
    <property type="entry name" value="Trimeric LpxA-like enzymes"/>
    <property type="match status" value="1"/>
</dbReference>
<dbReference type="InterPro" id="IPR029058">
    <property type="entry name" value="AB_hydrolase_fold"/>
</dbReference>
<accession>A0ABW1RSQ6</accession>
<dbReference type="EMBL" id="JBHSSG010000009">
    <property type="protein sequence ID" value="MFC6178462.1"/>
    <property type="molecule type" value="Genomic_DNA"/>
</dbReference>
<keyword evidence="2" id="KW-1185">Reference proteome</keyword>
<dbReference type="RefSeq" id="WP_137600862.1">
    <property type="nucleotide sequence ID" value="NZ_BJDT01000009.1"/>
</dbReference>
<dbReference type="PANTHER" id="PTHR23416">
    <property type="entry name" value="SIALIC ACID SYNTHASE-RELATED"/>
    <property type="match status" value="1"/>
</dbReference>
<gene>
    <name evidence="1" type="ORF">ACFQGR_03500</name>
</gene>
<sequence>MKYYDYHIKYHKNNNLIISEDPIEYNPIDGIKFNGSNNVLFLKSGVILHSDTQIIFEGNRSLVFLGDSVIKVHSYYFNLSVFNDSVVFFGGNTYFNPNGEATHFKVAEMANLFVGRDSLFSTEINVETTDSHLLFDMIDGNLLRNNYAKDIVLENHVWIGRRVSLNKGSYIKSGTVVGNNAVVTKKFTEKNIVVVGVPAKEIKQNVFWRGNSTQKYDINSLNEWSSYELKSSENYHCDFNMYIDKLTNENDLQKRFSKNLFILESLLINGTLDVEEKDIDNFTKLFDFFSDKYSAEELSYATDSESNIHELAIRKNDKAAKFMYKNFLARDFIFYQHKNGISNFIKRSLYTPIELQQDSSNGLRKYGDTFFYFEYLGNRKTDKDEKRLLVIFSGMPADDFANDESLITRGGFPLFKNIKRSLVKDTYILRFVDANLASGSFYLNTPNYPDFEENIQKIIKIFANSYNIPSKNIVMFGASKGGFASLYHGLLGGYASVNSDPIINDNIYNNNGRDMHFQESFRQMDLIPRINDLLAQSDPSLKKFIIGNSYVKYTFKQYSMLNMVNNGVVFYNTNDSVDNENPVVLRSAIPQVLAMINFLLDDKLSFN</sequence>
<dbReference type="SUPFAM" id="SSF53474">
    <property type="entry name" value="alpha/beta-Hydrolases"/>
    <property type="match status" value="1"/>
</dbReference>
<evidence type="ECO:0000313" key="1">
    <source>
        <dbReference type="EMBL" id="MFC6178462.1"/>
    </source>
</evidence>
<protein>
    <submittedName>
        <fullName evidence="1">XcbB/CpsF family capsular polysaccharide biosynthesis protein</fullName>
    </submittedName>
</protein>
<comment type="caution">
    <text evidence="1">The sequence shown here is derived from an EMBL/GenBank/DDBJ whole genome shotgun (WGS) entry which is preliminary data.</text>
</comment>
<dbReference type="InterPro" id="IPR051159">
    <property type="entry name" value="Hexapeptide_acetyltransf"/>
</dbReference>
<proteinExistence type="predicted"/>
<dbReference type="NCBIfam" id="NF033892">
    <property type="entry name" value="XcbB_CpsF_sero"/>
    <property type="match status" value="1"/>
</dbReference>
<name>A0ABW1RSQ6_9LACO</name>
<organism evidence="1 2">
    <name type="scientific">Weissella sagaensis</name>
    <dbReference type="NCBI Taxonomy" id="2559928"/>
    <lineage>
        <taxon>Bacteria</taxon>
        <taxon>Bacillati</taxon>
        <taxon>Bacillota</taxon>
        <taxon>Bacilli</taxon>
        <taxon>Lactobacillales</taxon>
        <taxon>Lactobacillaceae</taxon>
        <taxon>Weissella</taxon>
    </lineage>
</organism>